<dbReference type="EMBL" id="AZEG01000009">
    <property type="protein sequence ID" value="KRL37731.1"/>
    <property type="molecule type" value="Genomic_DNA"/>
</dbReference>
<dbReference type="PANTHER" id="PTHR35596:SF1">
    <property type="entry name" value="MICROBIAL-TYPE PARG CATALYTIC DOMAIN-CONTAINING PROTEIN"/>
    <property type="match status" value="1"/>
</dbReference>
<dbReference type="InterPro" id="IPR012664">
    <property type="entry name" value="CHP02452"/>
</dbReference>
<comment type="caution">
    <text evidence="2">The sequence shown here is derived from an EMBL/GenBank/DDBJ whole genome shotgun (WGS) entry which is preliminary data.</text>
</comment>
<dbReference type="NCBIfam" id="TIGR02452">
    <property type="entry name" value="TIGR02452 family protein"/>
    <property type="match status" value="1"/>
</dbReference>
<sequence>MKINFLCSKSVAWMKFVFPRNQAKAFAEGSRHFNLDNTQKKVLQEIGHHTMNLYQIEMGKINQKSELIEEPLKETQSFGDMGTEVEVLDEDILHRIKLVAGNGQKVGVLNFASPTIPGGRFLEGINAQEQTICRNSFLYPELLKYRSSYYLENKRSSHQYYYSAKMIFASHIKVLRDETEKNFLEGENYVDILSIAAPNVTAMKRAQLVIDQRKIRNDFAKKILQILRQFKAVGDRILILGAFGCGAFGNNPRMVAEIFSESLGRIEFNGCFEIVYFDILANSTNLTAFKNVFANKLATQSKVKIVKALDIRNKK</sequence>
<dbReference type="PATRIC" id="fig|1423812.3.peg.2730"/>
<gene>
    <name evidence="2" type="ORF">FD20_GL002572</name>
</gene>
<protein>
    <recommendedName>
        <fullName evidence="1">Microbial-type PARG catalytic domain-containing protein</fullName>
    </recommendedName>
</protein>
<feature type="domain" description="Microbial-type PARG catalytic" evidence="1">
    <location>
        <begin position="58"/>
        <end position="177"/>
    </location>
</feature>
<dbReference type="InterPro" id="IPR043472">
    <property type="entry name" value="Macro_dom-like"/>
</dbReference>
<keyword evidence="3" id="KW-1185">Reference proteome</keyword>
<dbReference type="AlphaFoldDB" id="A0A0R1Q8P4"/>
<organism evidence="2 3">
    <name type="scientific">Liquorilactobacillus uvarum DSM 19971</name>
    <dbReference type="NCBI Taxonomy" id="1423812"/>
    <lineage>
        <taxon>Bacteria</taxon>
        <taxon>Bacillati</taxon>
        <taxon>Bacillota</taxon>
        <taxon>Bacilli</taxon>
        <taxon>Lactobacillales</taxon>
        <taxon>Lactobacillaceae</taxon>
        <taxon>Liquorilactobacillus</taxon>
    </lineage>
</organism>
<name>A0A0R1Q8P4_9LACO</name>
<dbReference type="Proteomes" id="UP000051155">
    <property type="component" value="Unassembled WGS sequence"/>
</dbReference>
<dbReference type="STRING" id="1423812.FD20_GL002572"/>
<evidence type="ECO:0000259" key="1">
    <source>
        <dbReference type="Pfam" id="PF10021"/>
    </source>
</evidence>
<dbReference type="Pfam" id="PF10021">
    <property type="entry name" value="PARG_cat_microb"/>
    <property type="match status" value="1"/>
</dbReference>
<dbReference type="SUPFAM" id="SSF52949">
    <property type="entry name" value="Macro domain-like"/>
    <property type="match status" value="1"/>
</dbReference>
<dbReference type="InterPro" id="IPR019261">
    <property type="entry name" value="PARG_cat_microbial"/>
</dbReference>
<dbReference type="Gene3D" id="3.40.220.10">
    <property type="entry name" value="Leucine Aminopeptidase, subunit E, domain 1"/>
    <property type="match status" value="1"/>
</dbReference>
<dbReference type="PANTHER" id="PTHR35596">
    <property type="entry name" value="DUF2263 DOMAIN-CONTAINING PROTEIN"/>
    <property type="match status" value="1"/>
</dbReference>
<reference evidence="2 3" key="1">
    <citation type="journal article" date="2015" name="Genome Announc.">
        <title>Expanding the biotechnology potential of lactobacilli through comparative genomics of 213 strains and associated genera.</title>
        <authorList>
            <person name="Sun Z."/>
            <person name="Harris H.M."/>
            <person name="McCann A."/>
            <person name="Guo C."/>
            <person name="Argimon S."/>
            <person name="Zhang W."/>
            <person name="Yang X."/>
            <person name="Jeffery I.B."/>
            <person name="Cooney J.C."/>
            <person name="Kagawa T.F."/>
            <person name="Liu W."/>
            <person name="Song Y."/>
            <person name="Salvetti E."/>
            <person name="Wrobel A."/>
            <person name="Rasinkangas P."/>
            <person name="Parkhill J."/>
            <person name="Rea M.C."/>
            <person name="O'Sullivan O."/>
            <person name="Ritari J."/>
            <person name="Douillard F.P."/>
            <person name="Paul Ross R."/>
            <person name="Yang R."/>
            <person name="Briner A.E."/>
            <person name="Felis G.E."/>
            <person name="de Vos W.M."/>
            <person name="Barrangou R."/>
            <person name="Klaenhammer T.R."/>
            <person name="Caufield P.W."/>
            <person name="Cui Y."/>
            <person name="Zhang H."/>
            <person name="O'Toole P.W."/>
        </authorList>
    </citation>
    <scope>NUCLEOTIDE SEQUENCE [LARGE SCALE GENOMIC DNA]</scope>
    <source>
        <strain evidence="2 3">DSM 19971</strain>
    </source>
</reference>
<evidence type="ECO:0000313" key="2">
    <source>
        <dbReference type="EMBL" id="KRL37731.1"/>
    </source>
</evidence>
<evidence type="ECO:0000313" key="3">
    <source>
        <dbReference type="Proteomes" id="UP000051155"/>
    </source>
</evidence>
<proteinExistence type="predicted"/>
<accession>A0A0R1Q8P4</accession>